<dbReference type="Proteomes" id="UP000887567">
    <property type="component" value="Unplaced"/>
</dbReference>
<feature type="region of interest" description="Disordered" evidence="1">
    <location>
        <begin position="470"/>
        <end position="490"/>
    </location>
</feature>
<dbReference type="GeneID" id="110237089"/>
<protein>
    <submittedName>
        <fullName evidence="2">Uncharacterized protein</fullName>
    </submittedName>
</protein>
<proteinExistence type="predicted"/>
<feature type="compositionally biased region" description="Polar residues" evidence="1">
    <location>
        <begin position="1"/>
        <end position="17"/>
    </location>
</feature>
<dbReference type="KEGG" id="epa:110237089"/>
<keyword evidence="3" id="KW-1185">Reference proteome</keyword>
<evidence type="ECO:0000313" key="3">
    <source>
        <dbReference type="Proteomes" id="UP000887567"/>
    </source>
</evidence>
<feature type="compositionally biased region" description="Low complexity" evidence="1">
    <location>
        <begin position="476"/>
        <end position="490"/>
    </location>
</feature>
<feature type="region of interest" description="Disordered" evidence="1">
    <location>
        <begin position="1"/>
        <end position="41"/>
    </location>
</feature>
<accession>A0A913YH21</accession>
<sequence>MNGNPRSNGSQTSNQSGAEEMYMNTIPDLPSDPAANAANISTNAHGNSQTVELQVPELYASMKDDVLQYDYASVNGGPGSNQNIPKGMQQIPGAFEYDYASVNGEPRSNQNKSAEGMQQRSIPEAFEYDYAAMDGDLRFVNNRTKGMCQHSIPEDELADDFDMDGNPRSNVSQTSNQSGAEEMYMNTIPDLPSDPPANAANISTNAHGNSQTVELQEPELYASMKDDVLQYDYAVSGGPGSNQNIPKGMQQVPGAFEYDYASVNGEPRSNQNKSAEGMQQRSIPDAFEYDYAAMDGDLCFVNNRTKGMCQHSNPDSPYPVFDLTDTPPSEDVNFKNVKTFHGQCRSKHVFYFDDSRGGLLETTNFVNIFSLKKEKQFVHLDWRPLSESILDGRLIIIEFTNCTIEFWKPPPSSVSNPCIIFKALGSLTFGQQSPTLSSSPLSVTPAPPTRSTLCRTSTVLPGIPTIKPISSPNQQSPTLSSPHSVTPVPPTRSTLYGTSTVLPGIPTIKPTSSPNHTSNKTKLMVILPSGATGHNVFCHLVVNGKHDIEIVLASTHHLLMVERTVLGLTVRHRIAL</sequence>
<reference evidence="2" key="1">
    <citation type="submission" date="2022-11" db="UniProtKB">
        <authorList>
            <consortium name="EnsemblMetazoa"/>
        </authorList>
    </citation>
    <scope>IDENTIFICATION</scope>
</reference>
<dbReference type="EnsemblMetazoa" id="XM_028658517.1">
    <property type="protein sequence ID" value="XP_028514318.1"/>
    <property type="gene ID" value="LOC110237089"/>
</dbReference>
<dbReference type="AlphaFoldDB" id="A0A913YH21"/>
<evidence type="ECO:0000256" key="1">
    <source>
        <dbReference type="SAM" id="MobiDB-lite"/>
    </source>
</evidence>
<name>A0A913YH21_EXADI</name>
<dbReference type="RefSeq" id="XP_028514318.1">
    <property type="nucleotide sequence ID" value="XM_028658517.1"/>
</dbReference>
<organism evidence="2 3">
    <name type="scientific">Exaiptasia diaphana</name>
    <name type="common">Tropical sea anemone</name>
    <name type="synonym">Aiptasia pulchella</name>
    <dbReference type="NCBI Taxonomy" id="2652724"/>
    <lineage>
        <taxon>Eukaryota</taxon>
        <taxon>Metazoa</taxon>
        <taxon>Cnidaria</taxon>
        <taxon>Anthozoa</taxon>
        <taxon>Hexacorallia</taxon>
        <taxon>Actiniaria</taxon>
        <taxon>Aiptasiidae</taxon>
        <taxon>Exaiptasia</taxon>
    </lineage>
</organism>
<evidence type="ECO:0000313" key="2">
    <source>
        <dbReference type="EnsemblMetazoa" id="XP_028514318.1"/>
    </source>
</evidence>